<dbReference type="InterPro" id="IPR015422">
    <property type="entry name" value="PyrdxlP-dep_Trfase_small"/>
</dbReference>
<accession>A0ABN0VAD1</accession>
<reference evidence="7 8" key="1">
    <citation type="journal article" date="2019" name="Int. J. Syst. Evol. Microbiol.">
        <title>The Global Catalogue of Microorganisms (GCM) 10K type strain sequencing project: providing services to taxonomists for standard genome sequencing and annotation.</title>
        <authorList>
            <consortium name="The Broad Institute Genomics Platform"/>
            <consortium name="The Broad Institute Genome Sequencing Center for Infectious Disease"/>
            <person name="Wu L."/>
            <person name="Ma J."/>
        </authorList>
    </citation>
    <scope>NUCLEOTIDE SEQUENCE [LARGE SCALE GENOMIC DNA]</scope>
    <source>
        <strain evidence="7 8">JCM 10425</strain>
    </source>
</reference>
<keyword evidence="3" id="KW-0808">Transferase</keyword>
<comment type="cofactor">
    <cofactor evidence="1">
        <name>pyridoxal 5'-phosphate</name>
        <dbReference type="ChEBI" id="CHEBI:597326"/>
    </cofactor>
</comment>
<evidence type="ECO:0000259" key="6">
    <source>
        <dbReference type="Pfam" id="PF00155"/>
    </source>
</evidence>
<dbReference type="InterPro" id="IPR050087">
    <property type="entry name" value="AON_synthase_class-II"/>
</dbReference>
<dbReference type="Gene3D" id="3.40.640.10">
    <property type="entry name" value="Type I PLP-dependent aspartate aminotransferase-like (Major domain)"/>
    <property type="match status" value="1"/>
</dbReference>
<dbReference type="InterPro" id="IPR004839">
    <property type="entry name" value="Aminotransferase_I/II_large"/>
</dbReference>
<evidence type="ECO:0000313" key="7">
    <source>
        <dbReference type="EMBL" id="GAA0282854.1"/>
    </source>
</evidence>
<protein>
    <recommendedName>
        <fullName evidence="2">8-amino-7-oxononanoate synthase</fullName>
        <ecNumber evidence="2">2.3.1.47</ecNumber>
    </recommendedName>
</protein>
<evidence type="ECO:0000256" key="5">
    <source>
        <dbReference type="ARBA" id="ARBA00047715"/>
    </source>
</evidence>
<gene>
    <name evidence="7" type="ORF">GCM10009539_83580</name>
</gene>
<dbReference type="InterPro" id="IPR015421">
    <property type="entry name" value="PyrdxlP-dep_Trfase_major"/>
</dbReference>
<name>A0ABN0VAD1_9ACTN</name>
<dbReference type="InterPro" id="IPR015424">
    <property type="entry name" value="PyrdxlP-dep_Trfase"/>
</dbReference>
<keyword evidence="4" id="KW-0663">Pyridoxal phosphate</keyword>
<dbReference type="PANTHER" id="PTHR13693">
    <property type="entry name" value="CLASS II AMINOTRANSFERASE/8-AMINO-7-OXONONANOATE SYNTHASE"/>
    <property type="match status" value="1"/>
</dbReference>
<evidence type="ECO:0000256" key="4">
    <source>
        <dbReference type="ARBA" id="ARBA00022898"/>
    </source>
</evidence>
<dbReference type="EC" id="2.3.1.47" evidence="2"/>
<dbReference type="Proteomes" id="UP001500967">
    <property type="component" value="Unassembled WGS sequence"/>
</dbReference>
<dbReference type="SUPFAM" id="SSF53383">
    <property type="entry name" value="PLP-dependent transferases"/>
    <property type="match status" value="1"/>
</dbReference>
<comment type="caution">
    <text evidence="7">The sequence shown here is derived from an EMBL/GenBank/DDBJ whole genome shotgun (WGS) entry which is preliminary data.</text>
</comment>
<sequence length="393" mass="40432">MHVRSTVTDPLQRLRDAYSVRTVSGHTRRLRPRTATGDGLVDLAGSDYLGLSADERVVSAAAASALTWGAGSTGSRLVTGTTVLHADLEAALARFCGAPDALVFSSDYLAGLAAVAALGGPDVLLVSDAVNHASFVDACRLTRSRVTVTPHRDVAAVERALAARPEEHAVVLTDALFGVDGDLAPLPELHGVCRRSGALLVVNEAHALGVVGDRGRGAVYAAGLAGEPDVVRTLTLATSLGSQGGAVLGAPEVIQELIDRGRPFAFDTGLAPASAAAALTALRILSSTPELVAAVRARASELAWAARSAGLLVTRPDGAVLTVRIGEAEDALHAHQIFAEFGFEVGCLRPPTVPDGHACLRLTAKATLSDADVARAARAFTAVSRSLGTPSRH</sequence>
<dbReference type="PANTHER" id="PTHR13693:SF100">
    <property type="entry name" value="8-AMINO-7-OXONONANOATE SYNTHASE"/>
    <property type="match status" value="1"/>
</dbReference>
<dbReference type="Gene3D" id="3.90.1150.10">
    <property type="entry name" value="Aspartate Aminotransferase, domain 1"/>
    <property type="match status" value="1"/>
</dbReference>
<comment type="catalytic activity">
    <reaction evidence="5">
        <text>6-carboxyhexanoyl-[ACP] + L-alanine + H(+) = (8S)-8-amino-7-oxononanoate + holo-[ACP] + CO2</text>
        <dbReference type="Rhea" id="RHEA:42288"/>
        <dbReference type="Rhea" id="RHEA-COMP:9685"/>
        <dbReference type="Rhea" id="RHEA-COMP:9955"/>
        <dbReference type="ChEBI" id="CHEBI:15378"/>
        <dbReference type="ChEBI" id="CHEBI:16526"/>
        <dbReference type="ChEBI" id="CHEBI:57972"/>
        <dbReference type="ChEBI" id="CHEBI:64479"/>
        <dbReference type="ChEBI" id="CHEBI:78846"/>
        <dbReference type="ChEBI" id="CHEBI:149468"/>
        <dbReference type="EC" id="2.3.1.47"/>
    </reaction>
</comment>
<proteinExistence type="predicted"/>
<keyword evidence="8" id="KW-1185">Reference proteome</keyword>
<evidence type="ECO:0000256" key="1">
    <source>
        <dbReference type="ARBA" id="ARBA00001933"/>
    </source>
</evidence>
<organism evidence="7 8">
    <name type="scientific">Cryptosporangium japonicum</name>
    <dbReference type="NCBI Taxonomy" id="80872"/>
    <lineage>
        <taxon>Bacteria</taxon>
        <taxon>Bacillati</taxon>
        <taxon>Actinomycetota</taxon>
        <taxon>Actinomycetes</taxon>
        <taxon>Cryptosporangiales</taxon>
        <taxon>Cryptosporangiaceae</taxon>
        <taxon>Cryptosporangium</taxon>
    </lineage>
</organism>
<feature type="domain" description="Aminotransferase class I/classII large" evidence="6">
    <location>
        <begin position="40"/>
        <end position="380"/>
    </location>
</feature>
<evidence type="ECO:0000256" key="2">
    <source>
        <dbReference type="ARBA" id="ARBA00013187"/>
    </source>
</evidence>
<evidence type="ECO:0000313" key="8">
    <source>
        <dbReference type="Proteomes" id="UP001500967"/>
    </source>
</evidence>
<dbReference type="EMBL" id="BAAAGX010000046">
    <property type="protein sequence ID" value="GAA0282854.1"/>
    <property type="molecule type" value="Genomic_DNA"/>
</dbReference>
<dbReference type="Pfam" id="PF00155">
    <property type="entry name" value="Aminotran_1_2"/>
    <property type="match status" value="1"/>
</dbReference>
<evidence type="ECO:0000256" key="3">
    <source>
        <dbReference type="ARBA" id="ARBA00022679"/>
    </source>
</evidence>